<keyword evidence="3" id="KW-1185">Reference proteome</keyword>
<protein>
    <submittedName>
        <fullName evidence="2">Uncharacterized protein</fullName>
    </submittedName>
</protein>
<dbReference type="Proteomes" id="UP001362999">
    <property type="component" value="Unassembled WGS sequence"/>
</dbReference>
<dbReference type="AlphaFoldDB" id="A0AAW0E8F8"/>
<feature type="region of interest" description="Disordered" evidence="1">
    <location>
        <begin position="1"/>
        <end position="23"/>
    </location>
</feature>
<evidence type="ECO:0000313" key="3">
    <source>
        <dbReference type="Proteomes" id="UP001362999"/>
    </source>
</evidence>
<dbReference type="EMBL" id="JAWWNJ010000003">
    <property type="protein sequence ID" value="KAK7060033.1"/>
    <property type="molecule type" value="Genomic_DNA"/>
</dbReference>
<feature type="region of interest" description="Disordered" evidence="1">
    <location>
        <begin position="46"/>
        <end position="84"/>
    </location>
</feature>
<name>A0AAW0E8F8_9AGAR</name>
<evidence type="ECO:0000313" key="2">
    <source>
        <dbReference type="EMBL" id="KAK7060033.1"/>
    </source>
</evidence>
<organism evidence="2 3">
    <name type="scientific">Favolaschia claudopus</name>
    <dbReference type="NCBI Taxonomy" id="2862362"/>
    <lineage>
        <taxon>Eukaryota</taxon>
        <taxon>Fungi</taxon>
        <taxon>Dikarya</taxon>
        <taxon>Basidiomycota</taxon>
        <taxon>Agaricomycotina</taxon>
        <taxon>Agaricomycetes</taxon>
        <taxon>Agaricomycetidae</taxon>
        <taxon>Agaricales</taxon>
        <taxon>Marasmiineae</taxon>
        <taxon>Mycenaceae</taxon>
        <taxon>Favolaschia</taxon>
    </lineage>
</organism>
<gene>
    <name evidence="2" type="ORF">R3P38DRAFT_3168493</name>
</gene>
<reference evidence="2 3" key="1">
    <citation type="journal article" date="2024" name="J Genomics">
        <title>Draft genome sequencing and assembly of Favolaschia claudopus CIRM-BRFM 2984 isolated from oak limbs.</title>
        <authorList>
            <person name="Navarro D."/>
            <person name="Drula E."/>
            <person name="Chaduli D."/>
            <person name="Cazenave R."/>
            <person name="Ahrendt S."/>
            <person name="Wang J."/>
            <person name="Lipzen A."/>
            <person name="Daum C."/>
            <person name="Barry K."/>
            <person name="Grigoriev I.V."/>
            <person name="Favel A."/>
            <person name="Rosso M.N."/>
            <person name="Martin F."/>
        </authorList>
    </citation>
    <scope>NUCLEOTIDE SEQUENCE [LARGE SCALE GENOMIC DNA]</scope>
    <source>
        <strain evidence="2 3">CIRM-BRFM 2984</strain>
    </source>
</reference>
<sequence>MNRHLGRPTQWHTSTLPPAPKKLHPLSFPNKCIALLADSTPLRAGLNRPNHTYSALHGIQTNSYPTSSPAKTPPGTFDTKPSPH</sequence>
<feature type="compositionally biased region" description="Polar residues" evidence="1">
    <location>
        <begin position="49"/>
        <end position="70"/>
    </location>
</feature>
<proteinExistence type="predicted"/>
<accession>A0AAW0E8F8</accession>
<comment type="caution">
    <text evidence="2">The sequence shown here is derived from an EMBL/GenBank/DDBJ whole genome shotgun (WGS) entry which is preliminary data.</text>
</comment>
<evidence type="ECO:0000256" key="1">
    <source>
        <dbReference type="SAM" id="MobiDB-lite"/>
    </source>
</evidence>